<gene>
    <name evidence="3" type="ORF">J3359_02070</name>
</gene>
<reference evidence="3 4" key="1">
    <citation type="submission" date="2021-03" db="EMBL/GenBank/DDBJ databases">
        <title>Complete genome of Polaribacter_sp.SM13.</title>
        <authorList>
            <person name="Jeong S.W."/>
            <person name="Bae J.W."/>
        </authorList>
    </citation>
    <scope>NUCLEOTIDE SEQUENCE [LARGE SCALE GENOMIC DNA]</scope>
    <source>
        <strain evidence="3 4">SM13</strain>
    </source>
</reference>
<evidence type="ECO:0000313" key="3">
    <source>
        <dbReference type="EMBL" id="QTE23084.1"/>
    </source>
</evidence>
<evidence type="ECO:0000256" key="2">
    <source>
        <dbReference type="SAM" id="Phobius"/>
    </source>
</evidence>
<protein>
    <submittedName>
        <fullName evidence="3">Uncharacterized protein</fullName>
    </submittedName>
</protein>
<sequence>MKTNKLYNNVKKKLENRTIQPSISAWERLSTQLDEQPKQKKKDSFFYIGYAASILALISIGIYLFSKDDEMVTPKQIIVEESIDTTSIKNKIDELFNEVPAEKVIVEKDKIEEESVKKEISKDNAIAKNVKQPENKKEKNILDNRKSSSKKLQNNSSIIAKVEENSNIISNSDVPEINANSSKTNSKTTNSRIKVSSEDLLYAVTHSESEVKRYYAKYNVTKEDVLKTIKSELKKSNLKVNPETILAEVERNIGEDTFQNNFLNTLKNKIANIAIAIANRNN</sequence>
<keyword evidence="2" id="KW-1133">Transmembrane helix</keyword>
<feature type="region of interest" description="Disordered" evidence="1">
    <location>
        <begin position="127"/>
        <end position="156"/>
    </location>
</feature>
<dbReference type="KEGG" id="pcea:J3359_02070"/>
<dbReference type="RefSeq" id="WP_208079098.1">
    <property type="nucleotide sequence ID" value="NZ_CP071869.1"/>
</dbReference>
<name>A0A975H7L3_9FLAO</name>
<feature type="transmembrane region" description="Helical" evidence="2">
    <location>
        <begin position="45"/>
        <end position="65"/>
    </location>
</feature>
<evidence type="ECO:0000313" key="4">
    <source>
        <dbReference type="Proteomes" id="UP000663920"/>
    </source>
</evidence>
<dbReference type="EMBL" id="CP071869">
    <property type="protein sequence ID" value="QTE23084.1"/>
    <property type="molecule type" value="Genomic_DNA"/>
</dbReference>
<proteinExistence type="predicted"/>
<dbReference type="Proteomes" id="UP000663920">
    <property type="component" value="Chromosome"/>
</dbReference>
<accession>A0A975H7L3</accession>
<keyword evidence="2" id="KW-0472">Membrane</keyword>
<keyword evidence="4" id="KW-1185">Reference proteome</keyword>
<keyword evidence="2" id="KW-0812">Transmembrane</keyword>
<evidence type="ECO:0000256" key="1">
    <source>
        <dbReference type="SAM" id="MobiDB-lite"/>
    </source>
</evidence>
<feature type="compositionally biased region" description="Basic and acidic residues" evidence="1">
    <location>
        <begin position="131"/>
        <end position="146"/>
    </location>
</feature>
<organism evidence="3 4">
    <name type="scientific">Polaribacter cellanae</name>
    <dbReference type="NCBI Taxonomy" id="2818493"/>
    <lineage>
        <taxon>Bacteria</taxon>
        <taxon>Pseudomonadati</taxon>
        <taxon>Bacteroidota</taxon>
        <taxon>Flavobacteriia</taxon>
        <taxon>Flavobacteriales</taxon>
        <taxon>Flavobacteriaceae</taxon>
    </lineage>
</organism>
<dbReference type="AlphaFoldDB" id="A0A975H7L3"/>